<dbReference type="InterPro" id="IPR019959">
    <property type="entry name" value="T1SS-143_rpt-cont_dom"/>
</dbReference>
<dbReference type="EMBL" id="QFOT01000165">
    <property type="protein sequence ID" value="PZP53789.1"/>
    <property type="molecule type" value="Genomic_DNA"/>
</dbReference>
<proteinExistence type="predicted"/>
<feature type="domain" description="DUF5801" evidence="2">
    <location>
        <begin position="343"/>
        <end position="465"/>
    </location>
</feature>
<evidence type="ECO:0000256" key="1">
    <source>
        <dbReference type="SAM" id="MobiDB-lite"/>
    </source>
</evidence>
<dbReference type="Pfam" id="PF19116">
    <property type="entry name" value="DUF5801"/>
    <property type="match status" value="2"/>
</dbReference>
<feature type="region of interest" description="Disordered" evidence="1">
    <location>
        <begin position="227"/>
        <end position="262"/>
    </location>
</feature>
<dbReference type="InterPro" id="IPR010221">
    <property type="entry name" value="VCBS_dom"/>
</dbReference>
<gene>
    <name evidence="3" type="ORF">DI586_10655</name>
</gene>
<evidence type="ECO:0000313" key="4">
    <source>
        <dbReference type="Proteomes" id="UP000249739"/>
    </source>
</evidence>
<feature type="non-terminal residue" evidence="3">
    <location>
        <position position="741"/>
    </location>
</feature>
<reference evidence="3 4" key="1">
    <citation type="submission" date="2017-08" db="EMBL/GenBank/DDBJ databases">
        <title>Infants hospitalized years apart are colonized by the same room-sourced microbial strains.</title>
        <authorList>
            <person name="Brooks B."/>
            <person name="Olm M.R."/>
            <person name="Firek B.A."/>
            <person name="Baker R."/>
            <person name="Thomas B.C."/>
            <person name="Morowitz M.J."/>
            <person name="Banfield J.F."/>
        </authorList>
    </citation>
    <scope>NUCLEOTIDE SEQUENCE [LARGE SCALE GENOMIC DNA]</scope>
    <source>
        <strain evidence="3">S2_006_000_R2_64</strain>
    </source>
</reference>
<name>A0A2W5HJ59_9BACT</name>
<accession>A0A2W5HJ59</accession>
<organism evidence="3 4">
    <name type="scientific">Micavibrio aeruginosavorus</name>
    <dbReference type="NCBI Taxonomy" id="349221"/>
    <lineage>
        <taxon>Bacteria</taxon>
        <taxon>Pseudomonadati</taxon>
        <taxon>Bdellovibrionota</taxon>
        <taxon>Bdellovibrionia</taxon>
        <taxon>Bdellovibrionales</taxon>
        <taxon>Pseudobdellovibrionaceae</taxon>
        <taxon>Micavibrio</taxon>
    </lineage>
</organism>
<evidence type="ECO:0000313" key="3">
    <source>
        <dbReference type="EMBL" id="PZP53789.1"/>
    </source>
</evidence>
<protein>
    <recommendedName>
        <fullName evidence="2">DUF5801 domain-containing protein</fullName>
    </recommendedName>
</protein>
<dbReference type="InterPro" id="IPR043824">
    <property type="entry name" value="DUF5801"/>
</dbReference>
<feature type="domain" description="DUF5801" evidence="2">
    <location>
        <begin position="591"/>
        <end position="714"/>
    </location>
</feature>
<dbReference type="NCBIfam" id="TIGR01965">
    <property type="entry name" value="VCBS_repeat"/>
    <property type="match status" value="1"/>
</dbReference>
<comment type="caution">
    <text evidence="3">The sequence shown here is derived from an EMBL/GenBank/DDBJ whole genome shotgun (WGS) entry which is preliminary data.</text>
</comment>
<sequence>MPKDTTAIETTNANKIFDLPVSLQPGQVNTMSFTQDSISEMNLTAGDKLEISFTDGSKVEVENFQELVNSAQSCGRDTIIQLSDNTIIYPEELNRQLSQGPVQFGNVDSKGVMTLSEPPAGQIVEKTIQPGKEYKMGFDLDSTASAAQAGQNLILTFKDGGVLVMKNYFSSMDSELPPALTLADGSVVDSTALLTSCKLVETPSFAQTVADETAVQAAARKASAETVADAEPAAGEEVAAAGQSAARKASGEEAPDVEPAAGEEAVADIEPAAGNAGALSGGRGGYGFASEPGSVPLNGLASIGAIGATSLIYNAPTSRLGPTGANTTAAVNTNPFGAASQVTIDESGNHNISSKIAFDFGSDGPSTTVPPVQLTGDFAFGGSTGAALTSSGVAVVVTRSGNVYTGKAGTATVFTFTLQSDGTYTFVQNKAFDHADGTDANDNIILNFGVVGTDKDGDQAVTSISVNVLDDAPLAADDTNTVGSAPLSVTGNVLTNDKIGYDGTGKVTAVTFNGATVNVPATGSVSVVGTYGTLVIKADGSYTYTSKNTALGKDDFTYTMKDFDGDTSTAKLSVEVTDLDTTPVVGNATSTVDETSFGTTIAVSGSVSSDFKGDTPGTIVGRNAFSSGGSKLGGNLTSDGVAVVVTYANGVYTGKAGTVTVFTLSVGTDGKYTYTQFKTLDHADKSNPDDIINLNFGIVGTDSDGDTENGTITINVKDDGPLAVADSASVAPGSTTITGNV</sequence>
<dbReference type="Pfam" id="PF17963">
    <property type="entry name" value="Big_9"/>
    <property type="match status" value="1"/>
</dbReference>
<feature type="compositionally biased region" description="Low complexity" evidence="1">
    <location>
        <begin position="229"/>
        <end position="248"/>
    </location>
</feature>
<dbReference type="NCBIfam" id="TIGR03660">
    <property type="entry name" value="T1SS_rpt_143"/>
    <property type="match status" value="2"/>
</dbReference>
<dbReference type="AlphaFoldDB" id="A0A2W5HJ59"/>
<evidence type="ECO:0000259" key="2">
    <source>
        <dbReference type="Pfam" id="PF19116"/>
    </source>
</evidence>
<dbReference type="Proteomes" id="UP000249739">
    <property type="component" value="Unassembled WGS sequence"/>
</dbReference>